<evidence type="ECO:0000259" key="1">
    <source>
        <dbReference type="Pfam" id="PF00561"/>
    </source>
</evidence>
<evidence type="ECO:0000313" key="2">
    <source>
        <dbReference type="EMBL" id="QEC57883.1"/>
    </source>
</evidence>
<keyword evidence="2" id="KW-0378">Hydrolase</keyword>
<dbReference type="EMBL" id="CP042433">
    <property type="protein sequence ID" value="QEC57883.1"/>
    <property type="molecule type" value="Genomic_DNA"/>
</dbReference>
<accession>A0A5B8UMU7</accession>
<dbReference type="SUPFAM" id="SSF53474">
    <property type="entry name" value="alpha/beta-Hydrolases"/>
    <property type="match status" value="1"/>
</dbReference>
<dbReference type="GO" id="GO:0016787">
    <property type="term" value="F:hydrolase activity"/>
    <property type="evidence" value="ECO:0007669"/>
    <property type="project" value="UniProtKB-KW"/>
</dbReference>
<dbReference type="RefSeq" id="WP_146790667.1">
    <property type="nucleotide sequence ID" value="NZ_BAABIO010000003.1"/>
</dbReference>
<sequence>MQTKEFNYNGKKILYRTAGKGPLVVLLHGFGEDGTIWKNQFDIFPNYQLLVPDLPGSGGSERIDDMSTEGLAEAIYALIKSLTPGEAILIGHSMGGYVTLAFAAKFPEALNAFGLFHSTAYADNEAKKDGRRKGIAAMNEQGAEAFLKTFVPNLYSPVIKEKNPALIDKHLNAVRNFSAESLVKYFEAMMQRPDRTTVLENSSVPVLFVMSEHDAAVPLEDSLKQCHLPPLSFVHLLQASGHMGMVEEAEEANKILIAFINAVETIA</sequence>
<keyword evidence="3" id="KW-1185">Reference proteome</keyword>
<dbReference type="InterPro" id="IPR000073">
    <property type="entry name" value="AB_hydrolase_1"/>
</dbReference>
<dbReference type="PRINTS" id="PR00111">
    <property type="entry name" value="ABHYDROLASE"/>
</dbReference>
<dbReference type="KEGG" id="fgg:FSB75_18895"/>
<protein>
    <submittedName>
        <fullName evidence="2">Alpha/beta hydrolase</fullName>
    </submittedName>
</protein>
<dbReference type="Proteomes" id="UP000321204">
    <property type="component" value="Chromosome"/>
</dbReference>
<organism evidence="2 3">
    <name type="scientific">Flavisolibacter ginsenosidimutans</name>
    <dbReference type="NCBI Taxonomy" id="661481"/>
    <lineage>
        <taxon>Bacteria</taxon>
        <taxon>Pseudomonadati</taxon>
        <taxon>Bacteroidota</taxon>
        <taxon>Chitinophagia</taxon>
        <taxon>Chitinophagales</taxon>
        <taxon>Chitinophagaceae</taxon>
        <taxon>Flavisolibacter</taxon>
    </lineage>
</organism>
<dbReference type="AlphaFoldDB" id="A0A5B8UMU7"/>
<dbReference type="OrthoDB" id="252464at2"/>
<dbReference type="Gene3D" id="3.40.50.1820">
    <property type="entry name" value="alpha/beta hydrolase"/>
    <property type="match status" value="1"/>
</dbReference>
<name>A0A5B8UMU7_9BACT</name>
<dbReference type="Pfam" id="PF00561">
    <property type="entry name" value="Abhydrolase_1"/>
    <property type="match status" value="1"/>
</dbReference>
<dbReference type="InterPro" id="IPR029058">
    <property type="entry name" value="AB_hydrolase_fold"/>
</dbReference>
<evidence type="ECO:0000313" key="3">
    <source>
        <dbReference type="Proteomes" id="UP000321204"/>
    </source>
</evidence>
<proteinExistence type="predicted"/>
<reference evidence="2 3" key="1">
    <citation type="journal article" date="2015" name="Int. J. Syst. Evol. Microbiol.">
        <title>Flavisolibacter ginsenosidimutans sp. nov., with ginsenoside-converting activity isolated from soil used for cultivating ginseng.</title>
        <authorList>
            <person name="Zhao Y."/>
            <person name="Liu Q."/>
            <person name="Kang M.S."/>
            <person name="Jin F."/>
            <person name="Yu H."/>
            <person name="Im W.T."/>
        </authorList>
    </citation>
    <scope>NUCLEOTIDE SEQUENCE [LARGE SCALE GENOMIC DNA]</scope>
    <source>
        <strain evidence="2 3">Gsoil 636</strain>
    </source>
</reference>
<feature type="domain" description="AB hydrolase-1" evidence="1">
    <location>
        <begin position="22"/>
        <end position="248"/>
    </location>
</feature>
<dbReference type="InterPro" id="IPR050266">
    <property type="entry name" value="AB_hydrolase_sf"/>
</dbReference>
<gene>
    <name evidence="2" type="ORF">FSB75_18895</name>
</gene>
<dbReference type="PANTHER" id="PTHR43798">
    <property type="entry name" value="MONOACYLGLYCEROL LIPASE"/>
    <property type="match status" value="1"/>
</dbReference>